<feature type="region of interest" description="Disordered" evidence="1">
    <location>
        <begin position="24"/>
        <end position="79"/>
    </location>
</feature>
<dbReference type="Proteomes" id="UP000007813">
    <property type="component" value="Unassembled WGS sequence"/>
</dbReference>
<dbReference type="EMBL" id="ALJD01000002">
    <property type="protein sequence ID" value="EJN61390.1"/>
    <property type="molecule type" value="Genomic_DNA"/>
</dbReference>
<evidence type="ECO:0000313" key="4">
    <source>
        <dbReference type="Proteomes" id="UP000007813"/>
    </source>
</evidence>
<dbReference type="Pfam" id="PF00582">
    <property type="entry name" value="Usp"/>
    <property type="match status" value="1"/>
</dbReference>
<dbReference type="InterPro" id="IPR006016">
    <property type="entry name" value="UspA"/>
</dbReference>
<feature type="domain" description="UspA" evidence="2">
    <location>
        <begin position="1"/>
        <end position="30"/>
    </location>
</feature>
<proteinExistence type="predicted"/>
<dbReference type="OrthoDB" id="107030at2157"/>
<feature type="compositionally biased region" description="Polar residues" evidence="1">
    <location>
        <begin position="29"/>
        <end position="39"/>
    </location>
</feature>
<evidence type="ECO:0000259" key="2">
    <source>
        <dbReference type="Pfam" id="PF00582"/>
    </source>
</evidence>
<dbReference type="Gene3D" id="3.40.50.620">
    <property type="entry name" value="HUPs"/>
    <property type="match status" value="1"/>
</dbReference>
<accession>J2ZKY7</accession>
<dbReference type="AlphaFoldDB" id="J2ZKY7"/>
<evidence type="ECO:0000313" key="3">
    <source>
        <dbReference type="EMBL" id="EJN61390.1"/>
    </source>
</evidence>
<dbReference type="InterPro" id="IPR014729">
    <property type="entry name" value="Rossmann-like_a/b/a_fold"/>
</dbReference>
<gene>
    <name evidence="3" type="ORF">HSB1_04310</name>
</gene>
<dbReference type="CDD" id="cd00293">
    <property type="entry name" value="USP-like"/>
    <property type="match status" value="1"/>
</dbReference>
<organism evidence="3 4">
    <name type="scientific">Halogranum salarium B-1</name>
    <dbReference type="NCBI Taxonomy" id="1210908"/>
    <lineage>
        <taxon>Archaea</taxon>
        <taxon>Methanobacteriati</taxon>
        <taxon>Methanobacteriota</taxon>
        <taxon>Stenosarchaea group</taxon>
        <taxon>Halobacteria</taxon>
        <taxon>Halobacteriales</taxon>
        <taxon>Haloferacaceae</taxon>
    </lineage>
</organism>
<feature type="compositionally biased region" description="Polar residues" evidence="1">
    <location>
        <begin position="56"/>
        <end position="70"/>
    </location>
</feature>
<evidence type="ECO:0000256" key="1">
    <source>
        <dbReference type="SAM" id="MobiDB-lite"/>
    </source>
</evidence>
<protein>
    <recommendedName>
        <fullName evidence="2">UspA domain-containing protein</fullName>
    </recommendedName>
</protein>
<comment type="caution">
    <text evidence="3">The sequence shown here is derived from an EMBL/GenBank/DDBJ whole genome shotgun (WGS) entry which is preliminary data.</text>
</comment>
<name>J2ZKY7_9EURY</name>
<reference evidence="3 4" key="1">
    <citation type="journal article" date="2012" name="J. Bacteriol.">
        <title>Draft Genome Sequence of the Extremely Halophilic Archaeon Halogranum salarium B-1T.</title>
        <authorList>
            <person name="Kim K.K."/>
            <person name="Lee K.C."/>
            <person name="Lee J.S."/>
        </authorList>
    </citation>
    <scope>NUCLEOTIDE SEQUENCE [LARGE SCALE GENOMIC DNA]</scope>
    <source>
        <strain evidence="3 4">B-1</strain>
    </source>
</reference>
<dbReference type="SUPFAM" id="SSF52402">
    <property type="entry name" value="Adenine nucleotide alpha hydrolases-like"/>
    <property type="match status" value="1"/>
</dbReference>
<sequence>MGSHGRSRIDRALFGSVAETVTRRARIPMTTSTESSGQEGQKGGPQLEDPLRMQSDGDTMTDRQYGTTMQCLGRSHDSD</sequence>